<dbReference type="AlphaFoldDB" id="F8FDI2"/>
<evidence type="ECO:0000313" key="2">
    <source>
        <dbReference type="EMBL" id="AEI42152.1"/>
    </source>
</evidence>
<sequence length="50" mass="5739">MPWKANLLRPLPIPRKPSPKQVKEGSSAAQDRRVIYNDYKIVLIIIIVVI</sequence>
<dbReference type="HOGENOM" id="CLU_3120655_0_0_9"/>
<evidence type="ECO:0000313" key="3">
    <source>
        <dbReference type="Proteomes" id="UP000006620"/>
    </source>
</evidence>
<dbReference type="KEGG" id="pms:KNP414_03608"/>
<dbReference type="EMBL" id="CP002869">
    <property type="protein sequence ID" value="AEI42152.1"/>
    <property type="molecule type" value="Genomic_DNA"/>
</dbReference>
<feature type="region of interest" description="Disordered" evidence="1">
    <location>
        <begin position="1"/>
        <end position="29"/>
    </location>
</feature>
<gene>
    <name evidence="2" type="ordered locus">KNP414_03608</name>
</gene>
<reference evidence="2 3" key="2">
    <citation type="journal article" date="2013" name="Genome Announc.">
        <title>Genome Sequence of Growth-Improving Paenibacillus mucilaginosus Strain KNP414.</title>
        <authorList>
            <person name="Lu J.J."/>
            <person name="Wang J.F."/>
            <person name="Hu X.F."/>
        </authorList>
    </citation>
    <scope>NUCLEOTIDE SEQUENCE [LARGE SCALE GENOMIC DNA]</scope>
    <source>
        <strain evidence="2 3">KNP414</strain>
    </source>
</reference>
<proteinExistence type="predicted"/>
<accession>F8FDI2</accession>
<evidence type="ECO:0000256" key="1">
    <source>
        <dbReference type="SAM" id="MobiDB-lite"/>
    </source>
</evidence>
<organism evidence="2 3">
    <name type="scientific">Paenibacillus mucilaginosus (strain KNP414)</name>
    <dbReference type="NCBI Taxonomy" id="1036673"/>
    <lineage>
        <taxon>Bacteria</taxon>
        <taxon>Bacillati</taxon>
        <taxon>Bacillota</taxon>
        <taxon>Bacilli</taxon>
        <taxon>Bacillales</taxon>
        <taxon>Paenibacillaceae</taxon>
        <taxon>Paenibacillus</taxon>
    </lineage>
</organism>
<reference evidence="3" key="1">
    <citation type="submission" date="2011-06" db="EMBL/GenBank/DDBJ databases">
        <title>Complete genome sequence of Paenibacillus mucilaginosus KNP414.</title>
        <authorList>
            <person name="Wang J."/>
            <person name="Hu S."/>
            <person name="Hu X."/>
            <person name="Zhang B."/>
            <person name="Dong D."/>
            <person name="Zhang S."/>
            <person name="Zhao K."/>
            <person name="Wu D."/>
        </authorList>
    </citation>
    <scope>NUCLEOTIDE SEQUENCE [LARGE SCALE GENOMIC DNA]</scope>
    <source>
        <strain evidence="3">KNP414</strain>
    </source>
</reference>
<name>F8FDI2_PAEMK</name>
<dbReference type="Proteomes" id="UP000006620">
    <property type="component" value="Chromosome"/>
</dbReference>
<protein>
    <submittedName>
        <fullName evidence="2">Uncharacterized protein</fullName>
    </submittedName>
</protein>